<evidence type="ECO:0000256" key="1">
    <source>
        <dbReference type="SAM" id="Phobius"/>
    </source>
</evidence>
<dbReference type="KEGG" id="tve:TRV_02659"/>
<dbReference type="RefSeq" id="XP_003023196.1">
    <property type="nucleotide sequence ID" value="XM_003023150.1"/>
</dbReference>
<evidence type="ECO:0000313" key="3">
    <source>
        <dbReference type="EMBL" id="EFE42578.1"/>
    </source>
</evidence>
<dbReference type="PROSITE" id="PS50222">
    <property type="entry name" value="EF_HAND_2"/>
    <property type="match status" value="1"/>
</dbReference>
<dbReference type="HOGENOM" id="CLU_2830722_0_0_1"/>
<dbReference type="EMBL" id="ACYE01000140">
    <property type="protein sequence ID" value="EFE42578.1"/>
    <property type="molecule type" value="Genomic_DNA"/>
</dbReference>
<keyword evidence="1" id="KW-0472">Membrane</keyword>
<keyword evidence="1" id="KW-0812">Transmembrane</keyword>
<dbReference type="GO" id="GO:0005509">
    <property type="term" value="F:calcium ion binding"/>
    <property type="evidence" value="ECO:0007669"/>
    <property type="project" value="InterPro"/>
</dbReference>
<keyword evidence="4" id="KW-1185">Reference proteome</keyword>
<organism evidence="3 4">
    <name type="scientific">Trichophyton verrucosum (strain HKI 0517)</name>
    <dbReference type="NCBI Taxonomy" id="663202"/>
    <lineage>
        <taxon>Eukaryota</taxon>
        <taxon>Fungi</taxon>
        <taxon>Dikarya</taxon>
        <taxon>Ascomycota</taxon>
        <taxon>Pezizomycotina</taxon>
        <taxon>Eurotiomycetes</taxon>
        <taxon>Eurotiomycetidae</taxon>
        <taxon>Onygenales</taxon>
        <taxon>Arthrodermataceae</taxon>
        <taxon>Trichophyton</taxon>
    </lineage>
</organism>
<dbReference type="InterPro" id="IPR011992">
    <property type="entry name" value="EF-hand-dom_pair"/>
</dbReference>
<dbReference type="SUPFAM" id="SSF47473">
    <property type="entry name" value="EF-hand"/>
    <property type="match status" value="1"/>
</dbReference>
<reference evidence="4" key="1">
    <citation type="journal article" date="2011" name="Genome Biol.">
        <title>Comparative and functional genomics provide insights into the pathogenicity of dermatophytic fungi.</title>
        <authorList>
            <person name="Burmester A."/>
            <person name="Shelest E."/>
            <person name="Gloeckner G."/>
            <person name="Heddergott C."/>
            <person name="Schindler S."/>
            <person name="Staib P."/>
            <person name="Heidel A."/>
            <person name="Felder M."/>
            <person name="Petzold A."/>
            <person name="Szafranski K."/>
            <person name="Feuermann M."/>
            <person name="Pedruzzi I."/>
            <person name="Priebe S."/>
            <person name="Groth M."/>
            <person name="Winkler R."/>
            <person name="Li W."/>
            <person name="Kniemeyer O."/>
            <person name="Schroeckh V."/>
            <person name="Hertweck C."/>
            <person name="Hube B."/>
            <person name="White T.C."/>
            <person name="Platzer M."/>
            <person name="Guthke R."/>
            <person name="Heitman J."/>
            <person name="Woestemeyer J."/>
            <person name="Zipfel P.F."/>
            <person name="Monod M."/>
            <person name="Brakhage A.A."/>
        </authorList>
    </citation>
    <scope>NUCLEOTIDE SEQUENCE [LARGE SCALE GENOMIC DNA]</scope>
    <source>
        <strain evidence="4">HKI 0517</strain>
    </source>
</reference>
<accession>D4D6D4</accession>
<protein>
    <recommendedName>
        <fullName evidence="2">EF-hand domain-containing protein</fullName>
    </recommendedName>
</protein>
<dbReference type="GeneID" id="9583216"/>
<keyword evidence="1" id="KW-1133">Transmembrane helix</keyword>
<dbReference type="AlphaFoldDB" id="D4D6D4"/>
<evidence type="ECO:0000259" key="2">
    <source>
        <dbReference type="PROSITE" id="PS50222"/>
    </source>
</evidence>
<comment type="caution">
    <text evidence="3">The sequence shown here is derived from an EMBL/GenBank/DDBJ whole genome shotgun (WGS) entry which is preliminary data.</text>
</comment>
<sequence length="67" mass="7494">MPQDDNEGTRERDERIERLWSSLDTRGEGQVDFKGFKKGLKKIDHRMLLSSAAAAAAATVTSYIDIP</sequence>
<dbReference type="InterPro" id="IPR002048">
    <property type="entry name" value="EF_hand_dom"/>
</dbReference>
<gene>
    <name evidence="3" type="ORF">TRV_02659</name>
</gene>
<feature type="transmembrane region" description="Helical" evidence="1">
    <location>
        <begin position="47"/>
        <end position="64"/>
    </location>
</feature>
<name>D4D6D4_TRIVH</name>
<feature type="domain" description="EF-hand" evidence="2">
    <location>
        <begin position="11"/>
        <end position="46"/>
    </location>
</feature>
<proteinExistence type="predicted"/>
<evidence type="ECO:0000313" key="4">
    <source>
        <dbReference type="Proteomes" id="UP000008383"/>
    </source>
</evidence>
<dbReference type="Proteomes" id="UP000008383">
    <property type="component" value="Unassembled WGS sequence"/>
</dbReference>